<evidence type="ECO:0000313" key="1">
    <source>
        <dbReference type="EMBL" id="CAL1381508.1"/>
    </source>
</evidence>
<dbReference type="PANTHER" id="PTHR33116:SF78">
    <property type="entry name" value="OS12G0587133 PROTEIN"/>
    <property type="match status" value="1"/>
</dbReference>
<evidence type="ECO:0008006" key="3">
    <source>
        <dbReference type="Google" id="ProtNLM"/>
    </source>
</evidence>
<organism evidence="1 2">
    <name type="scientific">Linum trigynum</name>
    <dbReference type="NCBI Taxonomy" id="586398"/>
    <lineage>
        <taxon>Eukaryota</taxon>
        <taxon>Viridiplantae</taxon>
        <taxon>Streptophyta</taxon>
        <taxon>Embryophyta</taxon>
        <taxon>Tracheophyta</taxon>
        <taxon>Spermatophyta</taxon>
        <taxon>Magnoliopsida</taxon>
        <taxon>eudicotyledons</taxon>
        <taxon>Gunneridae</taxon>
        <taxon>Pentapetalae</taxon>
        <taxon>rosids</taxon>
        <taxon>fabids</taxon>
        <taxon>Malpighiales</taxon>
        <taxon>Linaceae</taxon>
        <taxon>Linum</taxon>
    </lineage>
</organism>
<reference evidence="1 2" key="1">
    <citation type="submission" date="2024-04" db="EMBL/GenBank/DDBJ databases">
        <authorList>
            <person name="Fracassetti M."/>
        </authorList>
    </citation>
    <scope>NUCLEOTIDE SEQUENCE [LARGE SCALE GENOMIC DNA]</scope>
</reference>
<accession>A0AAV2E6Z6</accession>
<gene>
    <name evidence="1" type="ORF">LTRI10_LOCUS22884</name>
</gene>
<name>A0AAV2E6Z6_9ROSI</name>
<protein>
    <recommendedName>
        <fullName evidence="3">Reverse transcriptase domain-containing protein</fullName>
    </recommendedName>
</protein>
<dbReference type="PANTHER" id="PTHR33116">
    <property type="entry name" value="REVERSE TRANSCRIPTASE ZINC-BINDING DOMAIN-CONTAINING PROTEIN-RELATED-RELATED"/>
    <property type="match status" value="1"/>
</dbReference>
<proteinExistence type="predicted"/>
<dbReference type="EMBL" id="OZ034817">
    <property type="protein sequence ID" value="CAL1381508.1"/>
    <property type="molecule type" value="Genomic_DNA"/>
</dbReference>
<dbReference type="Proteomes" id="UP001497516">
    <property type="component" value="Chromosome 4"/>
</dbReference>
<keyword evidence="2" id="KW-1185">Reference proteome</keyword>
<evidence type="ECO:0000313" key="2">
    <source>
        <dbReference type="Proteomes" id="UP001497516"/>
    </source>
</evidence>
<dbReference type="AlphaFoldDB" id="A0AAV2E6Z6"/>
<sequence>MDDSNRVDGVNHLLYADDAIVFCDATKEVVFNFAAALVWFQTITGLKVNFGKSFLFPVGEIANVNRMVEILGCDSKFLHTEYLDLPLGAHPTSNGIWNKVIDKVECRVAGWMGKYLSIGGRVTLCISVLAADTLRHNT</sequence>